<keyword evidence="1 2" id="KW-0732">Signal</keyword>
<evidence type="ECO:0000313" key="5">
    <source>
        <dbReference type="Proteomes" id="UP000834106"/>
    </source>
</evidence>
<evidence type="ECO:0000313" key="4">
    <source>
        <dbReference type="EMBL" id="CAI9774085.1"/>
    </source>
</evidence>
<gene>
    <name evidence="4" type="ORF">FPE_LOCUS21515</name>
</gene>
<dbReference type="InterPro" id="IPR051955">
    <property type="entry name" value="PME_Inhibitor"/>
</dbReference>
<dbReference type="PANTHER" id="PTHR31080:SF87">
    <property type="entry name" value="PECTINESTERASE INHIBITOR 7"/>
    <property type="match status" value="1"/>
</dbReference>
<evidence type="ECO:0000256" key="2">
    <source>
        <dbReference type="SAM" id="SignalP"/>
    </source>
</evidence>
<protein>
    <recommendedName>
        <fullName evidence="3">Pectinesterase inhibitor domain-containing protein</fullName>
    </recommendedName>
</protein>
<keyword evidence="5" id="KW-1185">Reference proteome</keyword>
<feature type="chain" id="PRO_5041953450" description="Pectinesterase inhibitor domain-containing protein" evidence="2">
    <location>
        <begin position="23"/>
        <end position="192"/>
    </location>
</feature>
<sequence>MSNPTLTLSLIFLSLLFIPSKSESITAANNFIKSSCSATTYPAVCIRSLSIYASTVQRSPRQLATTALSVSLETAQSATTFLTKLTKFKGLKPREYAALKDCIEEVSDGLDRLSKSVRELKTMGGARGKDFIWHMSNVETWVSAALTDDNTCMDGFSGRALNGRIKSSVRAQMTNLAQVTSNALALCNHFAA</sequence>
<dbReference type="SUPFAM" id="SSF101148">
    <property type="entry name" value="Plant invertase/pectin methylesterase inhibitor"/>
    <property type="match status" value="1"/>
</dbReference>
<dbReference type="AlphaFoldDB" id="A0AAD2E3Z7"/>
<dbReference type="Gene3D" id="1.20.140.40">
    <property type="entry name" value="Invertase/pectin methylesterase inhibitor family protein"/>
    <property type="match status" value="1"/>
</dbReference>
<accession>A0AAD2E3Z7</accession>
<dbReference type="Proteomes" id="UP000834106">
    <property type="component" value="Chromosome 13"/>
</dbReference>
<evidence type="ECO:0000256" key="1">
    <source>
        <dbReference type="ARBA" id="ARBA00022729"/>
    </source>
</evidence>
<dbReference type="GO" id="GO:0046910">
    <property type="term" value="F:pectinesterase inhibitor activity"/>
    <property type="evidence" value="ECO:0007669"/>
    <property type="project" value="UniProtKB-ARBA"/>
</dbReference>
<dbReference type="EMBL" id="OU503048">
    <property type="protein sequence ID" value="CAI9774085.1"/>
    <property type="molecule type" value="Genomic_DNA"/>
</dbReference>
<dbReference type="PANTHER" id="PTHR31080">
    <property type="entry name" value="PECTINESTERASE INHIBITOR-LIKE"/>
    <property type="match status" value="1"/>
</dbReference>
<dbReference type="SMART" id="SM00856">
    <property type="entry name" value="PMEI"/>
    <property type="match status" value="1"/>
</dbReference>
<dbReference type="InterPro" id="IPR006501">
    <property type="entry name" value="Pectinesterase_inhib_dom"/>
</dbReference>
<name>A0AAD2E3Z7_9LAMI</name>
<dbReference type="CDD" id="cd15798">
    <property type="entry name" value="PMEI-like_3"/>
    <property type="match status" value="1"/>
</dbReference>
<dbReference type="FunFam" id="1.20.140.40:FF:000005">
    <property type="entry name" value="Pectin methylesterase inhibitor 1"/>
    <property type="match status" value="1"/>
</dbReference>
<feature type="domain" description="Pectinesterase inhibitor" evidence="3">
    <location>
        <begin position="27"/>
        <end position="186"/>
    </location>
</feature>
<organism evidence="4 5">
    <name type="scientific">Fraxinus pennsylvanica</name>
    <dbReference type="NCBI Taxonomy" id="56036"/>
    <lineage>
        <taxon>Eukaryota</taxon>
        <taxon>Viridiplantae</taxon>
        <taxon>Streptophyta</taxon>
        <taxon>Embryophyta</taxon>
        <taxon>Tracheophyta</taxon>
        <taxon>Spermatophyta</taxon>
        <taxon>Magnoliopsida</taxon>
        <taxon>eudicotyledons</taxon>
        <taxon>Gunneridae</taxon>
        <taxon>Pentapetalae</taxon>
        <taxon>asterids</taxon>
        <taxon>lamiids</taxon>
        <taxon>Lamiales</taxon>
        <taxon>Oleaceae</taxon>
        <taxon>Oleeae</taxon>
        <taxon>Fraxinus</taxon>
    </lineage>
</organism>
<proteinExistence type="predicted"/>
<dbReference type="Pfam" id="PF04043">
    <property type="entry name" value="PMEI"/>
    <property type="match status" value="1"/>
</dbReference>
<dbReference type="InterPro" id="IPR035513">
    <property type="entry name" value="Invertase/methylesterase_inhib"/>
</dbReference>
<dbReference type="NCBIfam" id="TIGR01614">
    <property type="entry name" value="PME_inhib"/>
    <property type="match status" value="1"/>
</dbReference>
<evidence type="ECO:0000259" key="3">
    <source>
        <dbReference type="SMART" id="SM00856"/>
    </source>
</evidence>
<reference evidence="4" key="1">
    <citation type="submission" date="2023-05" db="EMBL/GenBank/DDBJ databases">
        <authorList>
            <person name="Huff M."/>
        </authorList>
    </citation>
    <scope>NUCLEOTIDE SEQUENCE</scope>
</reference>
<feature type="signal peptide" evidence="2">
    <location>
        <begin position="1"/>
        <end position="22"/>
    </location>
</feature>